<feature type="transmembrane region" description="Helical" evidence="5">
    <location>
        <begin position="147"/>
        <end position="169"/>
    </location>
</feature>
<keyword evidence="2 5" id="KW-0812">Transmembrane</keyword>
<feature type="transmembrane region" description="Helical" evidence="5">
    <location>
        <begin position="21"/>
        <end position="40"/>
    </location>
</feature>
<feature type="transmembrane region" description="Helical" evidence="5">
    <location>
        <begin position="209"/>
        <end position="228"/>
    </location>
</feature>
<name>A0A841C1Q3_9LACT</name>
<dbReference type="Pfam" id="PF01988">
    <property type="entry name" value="VIT1"/>
    <property type="match status" value="1"/>
</dbReference>
<reference evidence="6 7" key="1">
    <citation type="submission" date="2020-08" db="EMBL/GenBank/DDBJ databases">
        <title>Genomic Encyclopedia of Type Strains, Phase IV (KMG-IV): sequencing the most valuable type-strain genomes for metagenomic binning, comparative biology and taxonomic classification.</title>
        <authorList>
            <person name="Goeker M."/>
        </authorList>
    </citation>
    <scope>NUCLEOTIDE SEQUENCE [LARGE SCALE GENOMIC DNA]</scope>
    <source>
        <strain evidence="6 7">DSM 14925</strain>
    </source>
</reference>
<protein>
    <submittedName>
        <fullName evidence="6">VIT1/CCC1 family predicted Fe2+/Mn2+ transporter</fullName>
    </submittedName>
</protein>
<evidence type="ECO:0000313" key="7">
    <source>
        <dbReference type="Proteomes" id="UP000562464"/>
    </source>
</evidence>
<dbReference type="GO" id="GO:0005384">
    <property type="term" value="F:manganese ion transmembrane transporter activity"/>
    <property type="evidence" value="ECO:0007669"/>
    <property type="project" value="InterPro"/>
</dbReference>
<evidence type="ECO:0000256" key="2">
    <source>
        <dbReference type="ARBA" id="ARBA00022692"/>
    </source>
</evidence>
<feature type="transmembrane region" description="Helical" evidence="5">
    <location>
        <begin position="175"/>
        <end position="197"/>
    </location>
</feature>
<evidence type="ECO:0000256" key="1">
    <source>
        <dbReference type="ARBA" id="ARBA00004127"/>
    </source>
</evidence>
<keyword evidence="3 5" id="KW-1133">Transmembrane helix</keyword>
<evidence type="ECO:0000256" key="3">
    <source>
        <dbReference type="ARBA" id="ARBA00022989"/>
    </source>
</evidence>
<dbReference type="PANTHER" id="PTHR31851">
    <property type="entry name" value="FE(2+)/MN(2+) TRANSPORTER PCL1"/>
    <property type="match status" value="1"/>
</dbReference>
<dbReference type="GO" id="GO:0012505">
    <property type="term" value="C:endomembrane system"/>
    <property type="evidence" value="ECO:0007669"/>
    <property type="project" value="UniProtKB-SubCell"/>
</dbReference>
<evidence type="ECO:0000256" key="5">
    <source>
        <dbReference type="SAM" id="Phobius"/>
    </source>
</evidence>
<keyword evidence="4 5" id="KW-0472">Membrane</keyword>
<gene>
    <name evidence="6" type="ORF">HNQ37_000713</name>
</gene>
<dbReference type="CDD" id="cd02432">
    <property type="entry name" value="Nodulin-21_like_1"/>
    <property type="match status" value="1"/>
</dbReference>
<dbReference type="EMBL" id="JACHHV010000008">
    <property type="protein sequence ID" value="MBB5887836.1"/>
    <property type="molecule type" value="Genomic_DNA"/>
</dbReference>
<dbReference type="AlphaFoldDB" id="A0A841C1Q3"/>
<evidence type="ECO:0000313" key="6">
    <source>
        <dbReference type="EMBL" id="MBB5887836.1"/>
    </source>
</evidence>
<comment type="subcellular location">
    <subcellularLocation>
        <location evidence="1">Endomembrane system</location>
        <topology evidence="1">Multi-pass membrane protein</topology>
    </subcellularLocation>
</comment>
<organism evidence="6 7">
    <name type="scientific">Lactovum miscens</name>
    <dbReference type="NCBI Taxonomy" id="190387"/>
    <lineage>
        <taxon>Bacteria</taxon>
        <taxon>Bacillati</taxon>
        <taxon>Bacillota</taxon>
        <taxon>Bacilli</taxon>
        <taxon>Lactobacillales</taxon>
        <taxon>Streptococcaceae</taxon>
        <taxon>Lactovum</taxon>
    </lineage>
</organism>
<evidence type="ECO:0000256" key="4">
    <source>
        <dbReference type="ARBA" id="ARBA00023136"/>
    </source>
</evidence>
<keyword evidence="7" id="KW-1185">Reference proteome</keyword>
<sequence>MGKENKLSLSQQLNVLRAGVLGANDGIVSVAGVVIGVAAAHGSHSAILIAGLAAILAGAFSMAGGEYVSVSTQADTEKAAIKTQKEALENDFENERRAVVNYYLEKGIIKETAEEIANELMESSPLKTTIEIKYNLEEGEYTNPWHAAISSFIAFAIGSLLPFITMAFIPANYRIIGTIIAVTITLFLTGYISAYLGSARKGPAILRNVLVGFLTMGVTYGIGLLLHVN</sequence>
<feature type="transmembrane region" description="Helical" evidence="5">
    <location>
        <begin position="46"/>
        <end position="68"/>
    </location>
</feature>
<comment type="caution">
    <text evidence="6">The sequence shown here is derived from an EMBL/GenBank/DDBJ whole genome shotgun (WGS) entry which is preliminary data.</text>
</comment>
<proteinExistence type="predicted"/>
<dbReference type="GO" id="GO:0030026">
    <property type="term" value="P:intracellular manganese ion homeostasis"/>
    <property type="evidence" value="ECO:0007669"/>
    <property type="project" value="InterPro"/>
</dbReference>
<dbReference type="RefSeq" id="WP_183539351.1">
    <property type="nucleotide sequence ID" value="NZ_JACHHV010000008.1"/>
</dbReference>
<dbReference type="InterPro" id="IPR008217">
    <property type="entry name" value="Ccc1_fam"/>
</dbReference>
<accession>A0A841C1Q3</accession>
<dbReference type="Proteomes" id="UP000562464">
    <property type="component" value="Unassembled WGS sequence"/>
</dbReference>